<reference evidence="1 2" key="1">
    <citation type="journal article" date="2014" name="Genome Announc.">
        <title>Draft Genome Sequence of the Haloacid-Degrading Burkholderia caribensis Strain MBA4.</title>
        <authorList>
            <person name="Pan Y."/>
            <person name="Kong K.F."/>
            <person name="Tsang J.S."/>
        </authorList>
    </citation>
    <scope>NUCLEOTIDE SEQUENCE [LARGE SCALE GENOMIC DNA]</scope>
    <source>
        <strain evidence="1 2">MBA4</strain>
    </source>
</reference>
<dbReference type="Proteomes" id="UP000019146">
    <property type="component" value="Chromosome 2"/>
</dbReference>
<proteinExistence type="predicted"/>
<dbReference type="EMBL" id="CP012747">
    <property type="protein sequence ID" value="ALL67497.1"/>
    <property type="molecule type" value="Genomic_DNA"/>
</dbReference>
<dbReference type="AlphaFoldDB" id="A0A0P0RG92"/>
<organism evidence="1 2">
    <name type="scientific">Paraburkholderia caribensis MBA4</name>
    <dbReference type="NCBI Taxonomy" id="1323664"/>
    <lineage>
        <taxon>Bacteria</taxon>
        <taxon>Pseudomonadati</taxon>
        <taxon>Pseudomonadota</taxon>
        <taxon>Betaproteobacteria</taxon>
        <taxon>Burkholderiales</taxon>
        <taxon>Burkholderiaceae</taxon>
        <taxon>Paraburkholderia</taxon>
    </lineage>
</organism>
<protein>
    <submittedName>
        <fullName evidence="1">Uncharacterized protein</fullName>
    </submittedName>
</protein>
<evidence type="ECO:0000313" key="1">
    <source>
        <dbReference type="EMBL" id="ALL67497.1"/>
    </source>
</evidence>
<name>A0A0P0RG92_9BURK</name>
<sequence>MISCFPLIYAIAAARACVERTNCHVARLQKLENVDHLP</sequence>
<evidence type="ECO:0000313" key="2">
    <source>
        <dbReference type="Proteomes" id="UP000019146"/>
    </source>
</evidence>
<dbReference type="KEGG" id="bcai:K788_0008158"/>
<gene>
    <name evidence="1" type="ORF">K788_0008158</name>
</gene>
<accession>A0A0P0RG92</accession>